<dbReference type="PROSITE" id="PS01223">
    <property type="entry name" value="PROA"/>
    <property type="match status" value="1"/>
</dbReference>
<gene>
    <name evidence="7" type="primary">proA</name>
    <name evidence="10" type="ORF">RM423_03775</name>
</gene>
<dbReference type="SUPFAM" id="SSF53720">
    <property type="entry name" value="ALDH-like"/>
    <property type="match status" value="1"/>
</dbReference>
<keyword evidence="5 7" id="KW-0560">Oxidoreductase</keyword>
<feature type="region of interest" description="Disordered" evidence="8">
    <location>
        <begin position="1"/>
        <end position="46"/>
    </location>
</feature>
<dbReference type="InterPro" id="IPR020593">
    <property type="entry name" value="G-glutamylP_reductase_CS"/>
</dbReference>
<dbReference type="EC" id="1.2.1.41" evidence="7"/>
<organism evidence="10 11">
    <name type="scientific">Jatrophihabitans lederbergiae</name>
    <dbReference type="NCBI Taxonomy" id="3075547"/>
    <lineage>
        <taxon>Bacteria</taxon>
        <taxon>Bacillati</taxon>
        <taxon>Actinomycetota</taxon>
        <taxon>Actinomycetes</taxon>
        <taxon>Jatrophihabitantales</taxon>
        <taxon>Jatrophihabitantaceae</taxon>
        <taxon>Jatrophihabitans</taxon>
    </lineage>
</organism>
<sequence length="458" mass="47891">MTQRDSSTEPTAATETAATETAATETAATETAATETAATETAATETEVRAVAARARAAAIELAPLTRGAKDEALHAMADAVLEATDELLRANTRDVDRARRAGTPEQTIDRLALSAERIAAMAQGLRDVAALPDPVGEVVRGYNQPNGLEIKQLRVPLGVVAIVYEARPNVTVDAAGLALKSGNAALLRGSASAYESNSALIGVLAEAAVKAALPENCVQLVPGTDRSSVGYLLGARGLVDVIIPRGGAGLIQYVVDNSSVPVIETGTGNVHVYVDAGADLELAEKIVLNSKISRPSVCNSAESLLVHQAVAAEFLPRITAALQASGVILHGDDSFTRVNDEVCPAVDDDWGTEYLSLDIAARLVADVDEAIEHIRRWSTGHTEAIVTCDLGTARRFISRVDSAAVVVNASTRFVDGGEFGFGAEIGISTQKLHARGPMGLPELTTTKWVVFGDGQIR</sequence>
<dbReference type="GO" id="GO:0004350">
    <property type="term" value="F:glutamate-5-semialdehyde dehydrogenase activity"/>
    <property type="evidence" value="ECO:0007669"/>
    <property type="project" value="UniProtKB-EC"/>
</dbReference>
<dbReference type="NCBIfam" id="TIGR00407">
    <property type="entry name" value="proA"/>
    <property type="match status" value="1"/>
</dbReference>
<keyword evidence="4 7" id="KW-0521">NADP</keyword>
<dbReference type="Pfam" id="PF00171">
    <property type="entry name" value="Aldedh"/>
    <property type="match status" value="1"/>
</dbReference>
<dbReference type="PIRSF" id="PIRSF000151">
    <property type="entry name" value="GPR"/>
    <property type="match status" value="1"/>
</dbReference>
<keyword evidence="2 7" id="KW-0028">Amino-acid biosynthesis</keyword>
<keyword evidence="7" id="KW-0963">Cytoplasm</keyword>
<dbReference type="HAMAP" id="MF_00412">
    <property type="entry name" value="ProA"/>
    <property type="match status" value="1"/>
</dbReference>
<dbReference type="Gene3D" id="3.40.309.10">
    <property type="entry name" value="Aldehyde Dehydrogenase, Chain A, domain 2"/>
    <property type="match status" value="1"/>
</dbReference>
<feature type="compositionally biased region" description="Polar residues" evidence="8">
    <location>
        <begin position="1"/>
        <end position="10"/>
    </location>
</feature>
<reference evidence="11" key="1">
    <citation type="submission" date="2023-07" db="EMBL/GenBank/DDBJ databases">
        <title>30 novel species of actinomycetes from the DSMZ collection.</title>
        <authorList>
            <person name="Nouioui I."/>
        </authorList>
    </citation>
    <scope>NUCLEOTIDE SEQUENCE [LARGE SCALE GENOMIC DNA]</scope>
    <source>
        <strain evidence="11">DSM 44399</strain>
    </source>
</reference>
<comment type="subcellular location">
    <subcellularLocation>
        <location evidence="7">Cytoplasm</location>
    </subcellularLocation>
</comment>
<dbReference type="InterPro" id="IPR015590">
    <property type="entry name" value="Aldehyde_DH_dom"/>
</dbReference>
<comment type="function">
    <text evidence="7">Catalyzes the NADPH-dependent reduction of L-glutamate 5-phosphate into L-glutamate 5-semialdehyde and phosphate. The product spontaneously undergoes cyclization to form 1-pyrroline-5-carboxylate.</text>
</comment>
<feature type="compositionally biased region" description="Low complexity" evidence="8">
    <location>
        <begin position="11"/>
        <end position="46"/>
    </location>
</feature>
<dbReference type="EMBL" id="JAVREH010000003">
    <property type="protein sequence ID" value="MDT0260505.1"/>
    <property type="molecule type" value="Genomic_DNA"/>
</dbReference>
<dbReference type="Proteomes" id="UP001183176">
    <property type="component" value="Unassembled WGS sequence"/>
</dbReference>
<protein>
    <recommendedName>
        <fullName evidence="7">Gamma-glutamyl phosphate reductase</fullName>
        <shortName evidence="7">GPR</shortName>
        <ecNumber evidence="7">1.2.1.41</ecNumber>
    </recommendedName>
    <alternativeName>
        <fullName evidence="7">Glutamate-5-semialdehyde dehydrogenase</fullName>
    </alternativeName>
    <alternativeName>
        <fullName evidence="7">Glutamyl-gamma-semialdehyde dehydrogenase</fullName>
        <shortName evidence="7">GSA dehydrogenase</shortName>
    </alternativeName>
</protein>
<comment type="caution">
    <text evidence="10">The sequence shown here is derived from an EMBL/GenBank/DDBJ whole genome shotgun (WGS) entry which is preliminary data.</text>
</comment>
<comment type="pathway">
    <text evidence="1 7">Amino-acid biosynthesis; L-proline biosynthesis; L-glutamate 5-semialdehyde from L-glutamate: step 2/2.</text>
</comment>
<proteinExistence type="inferred from homology"/>
<dbReference type="InterPro" id="IPR016161">
    <property type="entry name" value="Ald_DH/histidinol_DH"/>
</dbReference>
<keyword evidence="3 7" id="KW-0641">Proline biosynthesis</keyword>
<evidence type="ECO:0000313" key="11">
    <source>
        <dbReference type="Proteomes" id="UP001183176"/>
    </source>
</evidence>
<dbReference type="InterPro" id="IPR016162">
    <property type="entry name" value="Ald_DH_N"/>
</dbReference>
<dbReference type="CDD" id="cd07079">
    <property type="entry name" value="ALDH_F18-19_ProA-GPR"/>
    <property type="match status" value="1"/>
</dbReference>
<evidence type="ECO:0000256" key="1">
    <source>
        <dbReference type="ARBA" id="ARBA00004985"/>
    </source>
</evidence>
<dbReference type="NCBIfam" id="NF001221">
    <property type="entry name" value="PRK00197.1"/>
    <property type="match status" value="1"/>
</dbReference>
<dbReference type="PANTHER" id="PTHR11063">
    <property type="entry name" value="GLUTAMATE SEMIALDEHYDE DEHYDROGENASE"/>
    <property type="match status" value="1"/>
</dbReference>
<evidence type="ECO:0000256" key="6">
    <source>
        <dbReference type="ARBA" id="ARBA00049024"/>
    </source>
</evidence>
<feature type="domain" description="Aldehyde dehydrogenase" evidence="9">
    <location>
        <begin position="26"/>
        <end position="325"/>
    </location>
</feature>
<evidence type="ECO:0000256" key="4">
    <source>
        <dbReference type="ARBA" id="ARBA00022857"/>
    </source>
</evidence>
<evidence type="ECO:0000256" key="3">
    <source>
        <dbReference type="ARBA" id="ARBA00022650"/>
    </source>
</evidence>
<dbReference type="Gene3D" id="3.40.605.10">
    <property type="entry name" value="Aldehyde Dehydrogenase, Chain A, domain 1"/>
    <property type="match status" value="1"/>
</dbReference>
<dbReference type="PANTHER" id="PTHR11063:SF8">
    <property type="entry name" value="DELTA-1-PYRROLINE-5-CARBOXYLATE SYNTHASE"/>
    <property type="match status" value="1"/>
</dbReference>
<evidence type="ECO:0000256" key="7">
    <source>
        <dbReference type="HAMAP-Rule" id="MF_00412"/>
    </source>
</evidence>
<accession>A0ABU2J689</accession>
<name>A0ABU2J689_9ACTN</name>
<evidence type="ECO:0000256" key="5">
    <source>
        <dbReference type="ARBA" id="ARBA00023002"/>
    </source>
</evidence>
<evidence type="ECO:0000256" key="8">
    <source>
        <dbReference type="SAM" id="MobiDB-lite"/>
    </source>
</evidence>
<comment type="similarity">
    <text evidence="7">Belongs to the gamma-glutamyl phosphate reductase family.</text>
</comment>
<keyword evidence="11" id="KW-1185">Reference proteome</keyword>
<dbReference type="RefSeq" id="WP_311421655.1">
    <property type="nucleotide sequence ID" value="NZ_JAVREH010000003.1"/>
</dbReference>
<evidence type="ECO:0000259" key="9">
    <source>
        <dbReference type="Pfam" id="PF00171"/>
    </source>
</evidence>
<dbReference type="InterPro" id="IPR000965">
    <property type="entry name" value="GPR_dom"/>
</dbReference>
<evidence type="ECO:0000256" key="2">
    <source>
        <dbReference type="ARBA" id="ARBA00022605"/>
    </source>
</evidence>
<comment type="catalytic activity">
    <reaction evidence="6 7">
        <text>L-glutamate 5-semialdehyde + phosphate + NADP(+) = L-glutamyl 5-phosphate + NADPH + H(+)</text>
        <dbReference type="Rhea" id="RHEA:19541"/>
        <dbReference type="ChEBI" id="CHEBI:15378"/>
        <dbReference type="ChEBI" id="CHEBI:43474"/>
        <dbReference type="ChEBI" id="CHEBI:57783"/>
        <dbReference type="ChEBI" id="CHEBI:58066"/>
        <dbReference type="ChEBI" id="CHEBI:58274"/>
        <dbReference type="ChEBI" id="CHEBI:58349"/>
        <dbReference type="EC" id="1.2.1.41"/>
    </reaction>
</comment>
<dbReference type="InterPro" id="IPR016163">
    <property type="entry name" value="Ald_DH_C"/>
</dbReference>
<evidence type="ECO:0000313" key="10">
    <source>
        <dbReference type="EMBL" id="MDT0260505.1"/>
    </source>
</evidence>
<dbReference type="InterPro" id="IPR012134">
    <property type="entry name" value="Glu-5-SA_DH"/>
</dbReference>